<dbReference type="AlphaFoldDB" id="A0AAU9LRW6"/>
<sequence length="107" mass="11862">MADFGYSCVEKVLSSFPFRNEAFITRAFVIPDVERRRVAAEPSRSASIDLMSLDIGVESSGNKLGDDEFVEDSKEGVLPLVNNRKAAWKNASEQNVDVLALVRRLCP</sequence>
<dbReference type="EMBL" id="CAKMRJ010000002">
    <property type="protein sequence ID" value="CAH1416081.1"/>
    <property type="molecule type" value="Genomic_DNA"/>
</dbReference>
<gene>
    <name evidence="1" type="ORF">LVIROSA_LOCUS3870</name>
</gene>
<name>A0AAU9LRW6_9ASTR</name>
<organism evidence="1 2">
    <name type="scientific">Lactuca virosa</name>
    <dbReference type="NCBI Taxonomy" id="75947"/>
    <lineage>
        <taxon>Eukaryota</taxon>
        <taxon>Viridiplantae</taxon>
        <taxon>Streptophyta</taxon>
        <taxon>Embryophyta</taxon>
        <taxon>Tracheophyta</taxon>
        <taxon>Spermatophyta</taxon>
        <taxon>Magnoliopsida</taxon>
        <taxon>eudicotyledons</taxon>
        <taxon>Gunneridae</taxon>
        <taxon>Pentapetalae</taxon>
        <taxon>asterids</taxon>
        <taxon>campanulids</taxon>
        <taxon>Asterales</taxon>
        <taxon>Asteraceae</taxon>
        <taxon>Cichorioideae</taxon>
        <taxon>Cichorieae</taxon>
        <taxon>Lactucinae</taxon>
        <taxon>Lactuca</taxon>
    </lineage>
</organism>
<evidence type="ECO:0000313" key="2">
    <source>
        <dbReference type="Proteomes" id="UP001157418"/>
    </source>
</evidence>
<accession>A0AAU9LRW6</accession>
<comment type="caution">
    <text evidence="1">The sequence shown here is derived from an EMBL/GenBank/DDBJ whole genome shotgun (WGS) entry which is preliminary data.</text>
</comment>
<protein>
    <submittedName>
        <fullName evidence="1">Uncharacterized protein</fullName>
    </submittedName>
</protein>
<proteinExistence type="predicted"/>
<reference evidence="1 2" key="1">
    <citation type="submission" date="2022-01" db="EMBL/GenBank/DDBJ databases">
        <authorList>
            <person name="Xiong W."/>
            <person name="Schranz E."/>
        </authorList>
    </citation>
    <scope>NUCLEOTIDE SEQUENCE [LARGE SCALE GENOMIC DNA]</scope>
</reference>
<dbReference type="Proteomes" id="UP001157418">
    <property type="component" value="Unassembled WGS sequence"/>
</dbReference>
<keyword evidence="2" id="KW-1185">Reference proteome</keyword>
<evidence type="ECO:0000313" key="1">
    <source>
        <dbReference type="EMBL" id="CAH1416081.1"/>
    </source>
</evidence>